<dbReference type="Proteomes" id="UP000781932">
    <property type="component" value="Unassembled WGS sequence"/>
</dbReference>
<evidence type="ECO:0000313" key="2">
    <source>
        <dbReference type="EMBL" id="KAF9878105.1"/>
    </source>
</evidence>
<keyword evidence="3" id="KW-1185">Reference proteome</keyword>
<accession>A0A9P6I8U9</accession>
<sequence length="123" mass="13498">MDWTPLTEQNGILTLQPSDFGQGPNPVERDSTGAPIRIAFADILVQLRSTVDTAHNPRQMAAKINALPQLVRAGKPKGWKKHETHKSKTKKSSGKRKPQTESSREAQSAGDSRSRSSSKNKPN</sequence>
<dbReference type="GeneID" id="62159936"/>
<dbReference type="RefSeq" id="XP_038747566.1">
    <property type="nucleotide sequence ID" value="XM_038886862.1"/>
</dbReference>
<evidence type="ECO:0000256" key="1">
    <source>
        <dbReference type="SAM" id="MobiDB-lite"/>
    </source>
</evidence>
<reference evidence="2" key="1">
    <citation type="submission" date="2020-03" db="EMBL/GenBank/DDBJ databases">
        <authorList>
            <person name="He L."/>
        </authorList>
    </citation>
    <scope>NUCLEOTIDE SEQUENCE</scope>
    <source>
        <strain evidence="2">CkLH20</strain>
    </source>
</reference>
<reference evidence="2" key="2">
    <citation type="submission" date="2020-11" db="EMBL/GenBank/DDBJ databases">
        <title>Whole genome sequencing of Colletotrichum sp.</title>
        <authorList>
            <person name="Li H."/>
        </authorList>
    </citation>
    <scope>NUCLEOTIDE SEQUENCE</scope>
    <source>
        <strain evidence="2">CkLH20</strain>
    </source>
</reference>
<feature type="compositionally biased region" description="Polar residues" evidence="1">
    <location>
        <begin position="1"/>
        <end position="19"/>
    </location>
</feature>
<feature type="compositionally biased region" description="Basic residues" evidence="1">
    <location>
        <begin position="74"/>
        <end position="97"/>
    </location>
</feature>
<name>A0A9P6I8U9_9PEZI</name>
<dbReference type="EMBL" id="JAATWM020000011">
    <property type="protein sequence ID" value="KAF9878105.1"/>
    <property type="molecule type" value="Genomic_DNA"/>
</dbReference>
<feature type="region of interest" description="Disordered" evidence="1">
    <location>
        <begin position="1"/>
        <end position="33"/>
    </location>
</feature>
<proteinExistence type="predicted"/>
<dbReference type="AlphaFoldDB" id="A0A9P6I8U9"/>
<gene>
    <name evidence="2" type="ORF">CkaCkLH20_04143</name>
</gene>
<comment type="caution">
    <text evidence="2">The sequence shown here is derived from an EMBL/GenBank/DDBJ whole genome shotgun (WGS) entry which is preliminary data.</text>
</comment>
<feature type="region of interest" description="Disordered" evidence="1">
    <location>
        <begin position="62"/>
        <end position="123"/>
    </location>
</feature>
<organism evidence="2 3">
    <name type="scientific">Colletotrichum karsti</name>
    <dbReference type="NCBI Taxonomy" id="1095194"/>
    <lineage>
        <taxon>Eukaryota</taxon>
        <taxon>Fungi</taxon>
        <taxon>Dikarya</taxon>
        <taxon>Ascomycota</taxon>
        <taxon>Pezizomycotina</taxon>
        <taxon>Sordariomycetes</taxon>
        <taxon>Hypocreomycetidae</taxon>
        <taxon>Glomerellales</taxon>
        <taxon>Glomerellaceae</taxon>
        <taxon>Colletotrichum</taxon>
        <taxon>Colletotrichum boninense species complex</taxon>
    </lineage>
</organism>
<protein>
    <submittedName>
        <fullName evidence="2">Uncharacterized protein</fullName>
    </submittedName>
</protein>
<evidence type="ECO:0000313" key="3">
    <source>
        <dbReference type="Proteomes" id="UP000781932"/>
    </source>
</evidence>